<proteinExistence type="predicted"/>
<organism evidence="2 3">
    <name type="scientific">Brevundimonas subvibrioides</name>
    <dbReference type="NCBI Taxonomy" id="74313"/>
    <lineage>
        <taxon>Bacteria</taxon>
        <taxon>Pseudomonadati</taxon>
        <taxon>Pseudomonadota</taxon>
        <taxon>Alphaproteobacteria</taxon>
        <taxon>Caulobacterales</taxon>
        <taxon>Caulobacteraceae</taxon>
        <taxon>Brevundimonas</taxon>
    </lineage>
</organism>
<dbReference type="PANTHER" id="PTHR35175">
    <property type="entry name" value="DUF1289 DOMAIN-CONTAINING PROTEIN"/>
    <property type="match status" value="1"/>
</dbReference>
<comment type="caution">
    <text evidence="2">The sequence shown here is derived from an EMBL/GenBank/DDBJ whole genome shotgun (WGS) entry which is preliminary data.</text>
</comment>
<protein>
    <submittedName>
        <fullName evidence="2">DUF1289 domain-containing protein</fullName>
    </submittedName>
</protein>
<dbReference type="AlphaFoldDB" id="A0A258HNN2"/>
<name>A0A258HNN2_9CAUL</name>
<reference evidence="2 3" key="1">
    <citation type="submission" date="2017-03" db="EMBL/GenBank/DDBJ databases">
        <title>Lifting the veil on microbial sulfur biogeochemistry in mining wastewaters.</title>
        <authorList>
            <person name="Kantor R.S."/>
            <person name="Colenbrander Nelson T."/>
            <person name="Marshall S."/>
            <person name="Bennett D."/>
            <person name="Apte S."/>
            <person name="Camacho D."/>
            <person name="Thomas B.C."/>
            <person name="Warren L.A."/>
            <person name="Banfield J.F."/>
        </authorList>
    </citation>
    <scope>NUCLEOTIDE SEQUENCE [LARGE SCALE GENOMIC DNA]</scope>
    <source>
        <strain evidence="2">32-68-21</strain>
    </source>
</reference>
<dbReference type="Pfam" id="PF06945">
    <property type="entry name" value="DUF1289"/>
    <property type="match status" value="1"/>
</dbReference>
<evidence type="ECO:0000313" key="2">
    <source>
        <dbReference type="EMBL" id="OYX58610.1"/>
    </source>
</evidence>
<dbReference type="InterPro" id="IPR010710">
    <property type="entry name" value="DUF1289"/>
</dbReference>
<accession>A0A258HNN2</accession>
<evidence type="ECO:0000313" key="3">
    <source>
        <dbReference type="Proteomes" id="UP000216147"/>
    </source>
</evidence>
<sequence>MSSDSPCIDVCRFDGRTGWCVGCGRSVPEIRSWRKMQPRARQLILKDLTRRLRRLKDQGRSQADRPSAAPADLFQNQER</sequence>
<evidence type="ECO:0000256" key="1">
    <source>
        <dbReference type="SAM" id="MobiDB-lite"/>
    </source>
</evidence>
<dbReference type="EMBL" id="NCEQ01000002">
    <property type="protein sequence ID" value="OYX58610.1"/>
    <property type="molecule type" value="Genomic_DNA"/>
</dbReference>
<dbReference type="PANTHER" id="PTHR35175:SF2">
    <property type="entry name" value="DUF1289 DOMAIN-CONTAINING PROTEIN"/>
    <property type="match status" value="1"/>
</dbReference>
<feature type="region of interest" description="Disordered" evidence="1">
    <location>
        <begin position="55"/>
        <end position="79"/>
    </location>
</feature>
<gene>
    <name evidence="2" type="ORF">B7Y86_02680</name>
</gene>
<dbReference type="Proteomes" id="UP000216147">
    <property type="component" value="Unassembled WGS sequence"/>
</dbReference>